<dbReference type="InterPro" id="IPR032358">
    <property type="entry name" value="DUF4867"/>
</dbReference>
<dbReference type="AlphaFoldDB" id="A0A850HKB2"/>
<evidence type="ECO:0000313" key="4">
    <source>
        <dbReference type="Proteomes" id="UP000701680"/>
    </source>
</evidence>
<name>A0A850HKB2_9FIRM</name>
<reference evidence="2" key="2">
    <citation type="submission" date="2020-02" db="EMBL/GenBank/DDBJ databases">
        <authorList>
            <person name="Littmann E."/>
            <person name="Sorbara M."/>
        </authorList>
    </citation>
    <scope>NUCLEOTIDE SEQUENCE</scope>
    <source>
        <strain evidence="2">MSK.17.11</strain>
        <strain evidence="1">MSK.17.38</strain>
    </source>
</reference>
<evidence type="ECO:0000313" key="2">
    <source>
        <dbReference type="EMBL" id="NVH58661.1"/>
    </source>
</evidence>
<evidence type="ECO:0000313" key="1">
    <source>
        <dbReference type="EMBL" id="NSK14887.1"/>
    </source>
</evidence>
<gene>
    <name evidence="2" type="ORF">G5A66_08385</name>
    <name evidence="1" type="ORF">G5A75_08405</name>
</gene>
<keyword evidence="3" id="KW-1185">Reference proteome</keyword>
<proteinExistence type="predicted"/>
<evidence type="ECO:0000313" key="3">
    <source>
        <dbReference type="Proteomes" id="UP000528555"/>
    </source>
</evidence>
<dbReference type="Proteomes" id="UP000528555">
    <property type="component" value="Unassembled WGS sequence"/>
</dbReference>
<dbReference type="Pfam" id="PF16161">
    <property type="entry name" value="DUF4867"/>
    <property type="match status" value="1"/>
</dbReference>
<organism evidence="2 3">
    <name type="scientific">Dorea phocaeensis</name>
    <dbReference type="NCBI Taxonomy" id="2040291"/>
    <lineage>
        <taxon>Bacteria</taxon>
        <taxon>Bacillati</taxon>
        <taxon>Bacillota</taxon>
        <taxon>Clostridia</taxon>
        <taxon>Lachnospirales</taxon>
        <taxon>Lachnospiraceae</taxon>
        <taxon>Dorea</taxon>
    </lineage>
</organism>
<dbReference type="EMBL" id="JAAITX010000005">
    <property type="protein sequence ID" value="NVH58661.1"/>
    <property type="molecule type" value="Genomic_DNA"/>
</dbReference>
<dbReference type="Proteomes" id="UP000701680">
    <property type="component" value="Unassembled WGS sequence"/>
</dbReference>
<sequence>MKKLTKESIREYGRIIQGDCFGPLFEKMQCIEYPAEGIEYVMSSKALEEETIKQKVEETIYGGMPVQIGYCIGKNKSLNALEYHRSPEINIAVDDMILLLGRLQDVEMDFSYDTSRLEAFYVPAGTAVELYATTLHYVPCAAKGDTFRSIVVLPKDTNQTLAFEVEREGENQLLMAQNKWLIAHEEAGIEGAFCGLQGENITFL</sequence>
<dbReference type="EMBL" id="JAAIUO010000005">
    <property type="protein sequence ID" value="NSK14887.1"/>
    <property type="molecule type" value="Genomic_DNA"/>
</dbReference>
<accession>A0A850HKB2</accession>
<reference evidence="3 4" key="1">
    <citation type="journal article" date="2020" name="Cell Host Microbe">
        <title>Functional and Genomic Variation between Human-Derived Isolates of Lachnospiraceae Reveals Inter- and Intra-Species Diversity.</title>
        <authorList>
            <person name="Sorbara M.T."/>
            <person name="Littmann E.R."/>
            <person name="Fontana E."/>
            <person name="Moody T.U."/>
            <person name="Kohout C.E."/>
            <person name="Gjonbalaj M."/>
            <person name="Eaton V."/>
            <person name="Seok R."/>
            <person name="Leiner I.M."/>
            <person name="Pamer E.G."/>
        </authorList>
    </citation>
    <scope>NUCLEOTIDE SEQUENCE [LARGE SCALE GENOMIC DNA]</scope>
    <source>
        <strain evidence="2 3">MSK.17.11</strain>
        <strain evidence="1 4">MSK.17.38</strain>
    </source>
</reference>
<comment type="caution">
    <text evidence="2">The sequence shown here is derived from an EMBL/GenBank/DDBJ whole genome shotgun (WGS) entry which is preliminary data.</text>
</comment>
<protein>
    <submittedName>
        <fullName evidence="2">DUF4867 family protein</fullName>
    </submittedName>
</protein>